<organism evidence="1 2">
    <name type="scientific">Salipiger marinus</name>
    <dbReference type="NCBI Taxonomy" id="555512"/>
    <lineage>
        <taxon>Bacteria</taxon>
        <taxon>Pseudomonadati</taxon>
        <taxon>Pseudomonadota</taxon>
        <taxon>Alphaproteobacteria</taxon>
        <taxon>Rhodobacterales</taxon>
        <taxon>Roseobacteraceae</taxon>
        <taxon>Salipiger</taxon>
    </lineage>
</organism>
<gene>
    <name evidence="1" type="ORF">SAMN04487993_1013124</name>
</gene>
<keyword evidence="2" id="KW-1185">Reference proteome</keyword>
<dbReference type="EMBL" id="FNEJ01000013">
    <property type="protein sequence ID" value="SDI96094.1"/>
    <property type="molecule type" value="Genomic_DNA"/>
</dbReference>
<reference evidence="1 2" key="1">
    <citation type="submission" date="2016-10" db="EMBL/GenBank/DDBJ databases">
        <authorList>
            <person name="de Groot N.N."/>
        </authorList>
    </citation>
    <scope>NUCLEOTIDE SEQUENCE [LARGE SCALE GENOMIC DNA]</scope>
    <source>
        <strain evidence="1 2">DSM 26424</strain>
    </source>
</reference>
<proteinExistence type="predicted"/>
<protein>
    <submittedName>
        <fullName evidence="1">Uncharacterized protein</fullName>
    </submittedName>
</protein>
<dbReference type="STRING" id="555512.SAMN04487993_1013124"/>
<evidence type="ECO:0000313" key="1">
    <source>
        <dbReference type="EMBL" id="SDI96094.1"/>
    </source>
</evidence>
<accession>A0A1G8PUA8</accession>
<sequence>MTEIALPEASPRDREVQHVVLQLVGVYAFAEAAAVLNARLREIESGRRSQIERVFLDWCALPADARPDFLTYAHHRRSPELGRPADR</sequence>
<dbReference type="RefSeq" id="WP_089848760.1">
    <property type="nucleotide sequence ID" value="NZ_FNEJ01000013.1"/>
</dbReference>
<evidence type="ECO:0000313" key="2">
    <source>
        <dbReference type="Proteomes" id="UP000199093"/>
    </source>
</evidence>
<dbReference type="AlphaFoldDB" id="A0A1G8PUA8"/>
<dbReference type="Proteomes" id="UP000199093">
    <property type="component" value="Unassembled WGS sequence"/>
</dbReference>
<name>A0A1G8PUA8_9RHOB</name>